<feature type="domain" description="C2" evidence="7">
    <location>
        <begin position="1"/>
        <end position="134"/>
    </location>
</feature>
<keyword evidence="4" id="KW-1133">Transmembrane helix</keyword>
<protein>
    <recommendedName>
        <fullName evidence="7">C2 domain-containing protein</fullName>
    </recommendedName>
</protein>
<evidence type="ECO:0000256" key="4">
    <source>
        <dbReference type="ARBA" id="ARBA00022989"/>
    </source>
</evidence>
<evidence type="ECO:0000256" key="5">
    <source>
        <dbReference type="ARBA" id="ARBA00023136"/>
    </source>
</evidence>
<feature type="domain" description="C2" evidence="7">
    <location>
        <begin position="404"/>
        <end position="530"/>
    </location>
</feature>
<dbReference type="Proteomes" id="UP001190700">
    <property type="component" value="Unassembled WGS sequence"/>
</dbReference>
<feature type="compositionally biased region" description="Basic residues" evidence="6">
    <location>
        <begin position="1088"/>
        <end position="1098"/>
    </location>
</feature>
<dbReference type="PANTHER" id="PTHR12546:SF33">
    <property type="entry name" value="SPERM VESICLE FUSION PROTEIN FER-1"/>
    <property type="match status" value="1"/>
</dbReference>
<comment type="caution">
    <text evidence="8">The sequence shown here is derived from an EMBL/GenBank/DDBJ whole genome shotgun (WGS) entry which is preliminary data.</text>
</comment>
<feature type="region of interest" description="Disordered" evidence="6">
    <location>
        <begin position="174"/>
        <end position="195"/>
    </location>
</feature>
<dbReference type="InterPro" id="IPR012968">
    <property type="entry name" value="FerIin_dom"/>
</dbReference>
<dbReference type="GO" id="GO:0016020">
    <property type="term" value="C:membrane"/>
    <property type="evidence" value="ECO:0007669"/>
    <property type="project" value="UniProtKB-SubCell"/>
</dbReference>
<name>A0AAE0ENN5_9CHLO</name>
<proteinExistence type="predicted"/>
<reference evidence="8 9" key="1">
    <citation type="journal article" date="2015" name="Genome Biol. Evol.">
        <title>Comparative Genomics of a Bacterivorous Green Alga Reveals Evolutionary Causalities and Consequences of Phago-Mixotrophic Mode of Nutrition.</title>
        <authorList>
            <person name="Burns J.A."/>
            <person name="Paasch A."/>
            <person name="Narechania A."/>
            <person name="Kim E."/>
        </authorList>
    </citation>
    <scope>NUCLEOTIDE SEQUENCE [LARGE SCALE GENOMIC DNA]</scope>
    <source>
        <strain evidence="8 9">PLY_AMNH</strain>
    </source>
</reference>
<evidence type="ECO:0000313" key="9">
    <source>
        <dbReference type="Proteomes" id="UP001190700"/>
    </source>
</evidence>
<keyword evidence="3" id="KW-0677">Repeat</keyword>
<sequence length="1709" mass="188560">MASEDSNVPEAEPQPIKYELVVTVSEAHNLQNKDEAKGLTNYFKSKPTNLSDPFAIIKCGSFRQKTSTIRDSLDPVWNFEMRFPIYKLDEVPQTLYLECFDEDPNDNEFLGCACIPLPEAIQEMKGPYEQGGWYNLVELGDPSLEPPPVRRKRRPAPVVARGPTLSRAKAIVDEDESETPLPMKLPDQTPDKDAPLGNVRLVLKLDPALPEPEPDPLEEAAEELGEDQTPYGKKFMVDRESLGKAPLGDYTVRVNILEVNNLVGKDSSGTSDPFVRVVCNGDVKQTETLKATSSGIYNELFTFNIEVANLSDLEVGKVFVQVLDANRLFSNEPIGSFEVELGGVYATPKHELWRQWFALTNSFGKGEGGVQGFLKASFVVLGPEDEQQVHDEDQEEKADRLAAAAGVHNVYCMNPDVDVKQYALQLNVDRAEGLPEMDSATMNAVGKAADAFVAVCFGNPTEVVTEVVNSQSPKWNERLVLPATLPSLSNTIRVRVMDFDSISQHDLIGQLTLRFDDVLAGEYKDARWWNLYGPSENTSSDMATAMVCGKVPGSAWRGRVLMSMSVTEMKKPKRSSKGEFIHQLPLELPMETAYSVQMELYNAFGVPTTSSEVTAKVSFGSVEASFSPRPVHMQSFKQAGANIMFLESIMTKPTFLPDDITQVPDVFVEIWDNGSSPITGKRVVCWGRFSPESLTGEIQWMKFNAGPGATSSGVPVWVNLRATLFVGDDAEATEGAFPEGGGLPLALPSFRNYLFRYAVYQAQHLPSTSNEEFADPYCVLTGSSPVTLTQFKSKASSPWPPRSAHPSLQRFTTFPSWYASNMTPISLPADLNALPPVSVLVLDRNELCSDVLLGSTSMTGKAMVEEGMRWLRSHPNTPIPHKWHCLELGVDTGLKPCNKPAQLLASFELFPADEVTGLYPVPRPLTLPPTMLCLLELTVIGLRGPLKPYCGLSISKPSVRITIGSMSDPLRVAETKPSDEPTGQSPNFFQVLSMSIPVHTLSAFAPTLRCDVLDHRLTGAVCVGTAFVPLSAYLPWEVAARELAESSGGEEEEEEEEEEVINLEPETTVYDISGTADDENEEAASSSAKKRRRRKKKNYGSMASQEREISEPLLSSTTGEVVLDMPPHQEAAQGTELATARGAADADDSEGANDSAKQTEKLMEQMDTWRVGRKVYNDALEKHMDLEPFGKFAVLRHQESVGYLKGTIKMTVLDDSAVKAAQAKAEEETPAPAEIPKASAEEAAIARTLHAAQSAEMRRLMMPNAYVARLYVIRTRNIVAPGKVTLGPKHNGLHCYLKVKIGGQTLSFRDDLVYDSLQPQFRKCIELPVMLPGVSVVQIEVWHHDSLYRDVLVGQTELDLENRLFSKEWRESGASMLAARRVPGRRDGGQRAARAVWQGPEGSEGGRAQGVSEGGADRPQEAPLPPIERRTLTKPGSNRIRGKLEMWMELWPEPQAKINPPIDIHPPPPAHFEARLIIWRTRKVPNQDPITNQSDLFIRSTLTMMKSTTVGGADRLVEDTDTHWRAKKGEASFNYRMIYAAELPVAQARLKLQAWDQDLLNSNDYIGEALLDLSGLFRTAFVKHRAPLLSVSPPSRFTIASRRACLEPSRAHSTIARLPAAVKWLLSREPLDASASRIQTPALQGHQLSLLLQDSNPCSGRSECNSSCRVRSDLVSWQSSLQALNHSAALRHETTPPRSDMKPLRRAPT</sequence>
<accession>A0AAE0ENN5</accession>
<organism evidence="8 9">
    <name type="scientific">Cymbomonas tetramitiformis</name>
    <dbReference type="NCBI Taxonomy" id="36881"/>
    <lineage>
        <taxon>Eukaryota</taxon>
        <taxon>Viridiplantae</taxon>
        <taxon>Chlorophyta</taxon>
        <taxon>Pyramimonadophyceae</taxon>
        <taxon>Pyramimonadales</taxon>
        <taxon>Pyramimonadaceae</taxon>
        <taxon>Cymbomonas</taxon>
    </lineage>
</organism>
<dbReference type="InterPro" id="IPR035892">
    <property type="entry name" value="C2_domain_sf"/>
</dbReference>
<gene>
    <name evidence="8" type="ORF">CYMTET_54488</name>
</gene>
<keyword evidence="9" id="KW-1185">Reference proteome</keyword>
<dbReference type="PROSITE" id="PS50004">
    <property type="entry name" value="C2"/>
    <property type="match status" value="5"/>
</dbReference>
<dbReference type="InterPro" id="IPR037721">
    <property type="entry name" value="Ferlin"/>
</dbReference>
<keyword evidence="5" id="KW-0472">Membrane</keyword>
<evidence type="ECO:0000256" key="2">
    <source>
        <dbReference type="ARBA" id="ARBA00022692"/>
    </source>
</evidence>
<feature type="region of interest" description="Disordered" evidence="6">
    <location>
        <begin position="1382"/>
        <end position="1438"/>
    </location>
</feature>
<evidence type="ECO:0000256" key="1">
    <source>
        <dbReference type="ARBA" id="ARBA00004167"/>
    </source>
</evidence>
<dbReference type="SMART" id="SM00239">
    <property type="entry name" value="C2"/>
    <property type="match status" value="5"/>
</dbReference>
<feature type="domain" description="C2" evidence="7">
    <location>
        <begin position="1454"/>
        <end position="1586"/>
    </location>
</feature>
<dbReference type="SMART" id="SM01202">
    <property type="entry name" value="FerI"/>
    <property type="match status" value="1"/>
</dbReference>
<feature type="compositionally biased region" description="Basic and acidic residues" evidence="6">
    <location>
        <begin position="1690"/>
        <end position="1703"/>
    </location>
</feature>
<evidence type="ECO:0000259" key="7">
    <source>
        <dbReference type="PROSITE" id="PS50004"/>
    </source>
</evidence>
<dbReference type="EMBL" id="LGRX02035323">
    <property type="protein sequence ID" value="KAK3235298.1"/>
    <property type="molecule type" value="Genomic_DNA"/>
</dbReference>
<dbReference type="Pfam" id="PF00168">
    <property type="entry name" value="C2"/>
    <property type="match status" value="5"/>
</dbReference>
<keyword evidence="2" id="KW-0812">Transmembrane</keyword>
<dbReference type="InterPro" id="IPR000008">
    <property type="entry name" value="C2_dom"/>
</dbReference>
<dbReference type="Gene3D" id="2.60.40.150">
    <property type="entry name" value="C2 domain"/>
    <property type="match status" value="5"/>
</dbReference>
<dbReference type="CDD" id="cd00030">
    <property type="entry name" value="C2"/>
    <property type="match status" value="2"/>
</dbReference>
<evidence type="ECO:0000313" key="8">
    <source>
        <dbReference type="EMBL" id="KAK3235298.1"/>
    </source>
</evidence>
<comment type="subcellular location">
    <subcellularLocation>
        <location evidence="1">Membrane</location>
        <topology evidence="1">Single-pass membrane protein</topology>
    </subcellularLocation>
</comment>
<feature type="region of interest" description="Disordered" evidence="6">
    <location>
        <begin position="1689"/>
        <end position="1709"/>
    </location>
</feature>
<feature type="region of interest" description="Disordered" evidence="6">
    <location>
        <begin position="1130"/>
        <end position="1154"/>
    </location>
</feature>
<feature type="domain" description="C2" evidence="7">
    <location>
        <begin position="1247"/>
        <end position="1373"/>
    </location>
</feature>
<evidence type="ECO:0000256" key="3">
    <source>
        <dbReference type="ARBA" id="ARBA00022737"/>
    </source>
</evidence>
<dbReference type="PANTHER" id="PTHR12546">
    <property type="entry name" value="FER-1-LIKE"/>
    <property type="match status" value="1"/>
</dbReference>
<feature type="region of interest" description="Disordered" evidence="6">
    <location>
        <begin position="1044"/>
        <end position="1116"/>
    </location>
</feature>
<feature type="compositionally biased region" description="Acidic residues" evidence="6">
    <location>
        <begin position="1048"/>
        <end position="1061"/>
    </location>
</feature>
<feature type="domain" description="C2" evidence="7">
    <location>
        <begin position="230"/>
        <end position="354"/>
    </location>
</feature>
<dbReference type="SUPFAM" id="SSF49562">
    <property type="entry name" value="C2 domain (Calcium/lipid-binding domain, CaLB)"/>
    <property type="match status" value="5"/>
</dbReference>
<evidence type="ECO:0000256" key="6">
    <source>
        <dbReference type="SAM" id="MobiDB-lite"/>
    </source>
</evidence>
<dbReference type="GO" id="GO:0007009">
    <property type="term" value="P:plasma membrane organization"/>
    <property type="evidence" value="ECO:0007669"/>
    <property type="project" value="TreeGrafter"/>
</dbReference>